<organism evidence="6 7">
    <name type="scientific">Caballeronia humi</name>
    <dbReference type="NCBI Taxonomy" id="326474"/>
    <lineage>
        <taxon>Bacteria</taxon>
        <taxon>Pseudomonadati</taxon>
        <taxon>Pseudomonadota</taxon>
        <taxon>Betaproteobacteria</taxon>
        <taxon>Burkholderiales</taxon>
        <taxon>Burkholderiaceae</taxon>
        <taxon>Caballeronia</taxon>
    </lineage>
</organism>
<evidence type="ECO:0000259" key="5">
    <source>
        <dbReference type="PROSITE" id="PS50931"/>
    </source>
</evidence>
<dbReference type="InterPro" id="IPR058163">
    <property type="entry name" value="LysR-type_TF_proteobact-type"/>
</dbReference>
<keyword evidence="3" id="KW-0238">DNA-binding</keyword>
<keyword evidence="4" id="KW-0804">Transcription</keyword>
<dbReference type="SUPFAM" id="SSF53850">
    <property type="entry name" value="Periplasmic binding protein-like II"/>
    <property type="match status" value="1"/>
</dbReference>
<gene>
    <name evidence="6" type="ORF">AWB65_00680</name>
</gene>
<dbReference type="Gene3D" id="3.40.190.10">
    <property type="entry name" value="Periplasmic binding protein-like II"/>
    <property type="match status" value="2"/>
</dbReference>
<evidence type="ECO:0000256" key="2">
    <source>
        <dbReference type="ARBA" id="ARBA00023015"/>
    </source>
</evidence>
<dbReference type="OrthoDB" id="8683153at2"/>
<dbReference type="GO" id="GO:0003700">
    <property type="term" value="F:DNA-binding transcription factor activity"/>
    <property type="evidence" value="ECO:0007669"/>
    <property type="project" value="InterPro"/>
</dbReference>
<evidence type="ECO:0000313" key="6">
    <source>
        <dbReference type="EMBL" id="SAL16597.1"/>
    </source>
</evidence>
<dbReference type="InterPro" id="IPR005119">
    <property type="entry name" value="LysR_subst-bd"/>
</dbReference>
<sequence>MRTLPSLNALRAFEVCGRLLSIQLAADELNVTPAAVSRQIKLLEDQLGVLLFDRGHRAITLTPMGERYLTDIVRGFETLRTATINLTEARRRRTLKIRAYTTFSMNWLLPRLSTFHREYPDIEVSLTTSLQAVDFNAEDVDAAIRLSHTPSSDVGSDRLVPNELVPVCSPEFLHAHPELTDATASSLRNVPLLHSLARREDWAKWLDAAGVRGVNPLSGLSYESSILAYFAATQGHGIAIAQRVLVADQLRAGTLVMPFSFVLDLGAYTYYLVYPPKHLASPEFAAFRTWLLSTCDEQV</sequence>
<evidence type="ECO:0000256" key="4">
    <source>
        <dbReference type="ARBA" id="ARBA00023163"/>
    </source>
</evidence>
<dbReference type="SUPFAM" id="SSF46785">
    <property type="entry name" value="Winged helix' DNA-binding domain"/>
    <property type="match status" value="1"/>
</dbReference>
<dbReference type="GO" id="GO:0043565">
    <property type="term" value="F:sequence-specific DNA binding"/>
    <property type="evidence" value="ECO:0007669"/>
    <property type="project" value="TreeGrafter"/>
</dbReference>
<dbReference type="Proteomes" id="UP000054977">
    <property type="component" value="Unassembled WGS sequence"/>
</dbReference>
<dbReference type="GO" id="GO:0006351">
    <property type="term" value="P:DNA-templated transcription"/>
    <property type="evidence" value="ECO:0007669"/>
    <property type="project" value="TreeGrafter"/>
</dbReference>
<evidence type="ECO:0000256" key="3">
    <source>
        <dbReference type="ARBA" id="ARBA00023125"/>
    </source>
</evidence>
<dbReference type="NCBIfam" id="NF008352">
    <property type="entry name" value="PRK11139.1"/>
    <property type="match status" value="1"/>
</dbReference>
<reference evidence="6" key="1">
    <citation type="submission" date="2016-01" db="EMBL/GenBank/DDBJ databases">
        <authorList>
            <person name="Peeters C."/>
        </authorList>
    </citation>
    <scope>NUCLEOTIDE SEQUENCE [LARGE SCALE GENOMIC DNA]</scope>
    <source>
        <strain evidence="6">LMG 22934</strain>
    </source>
</reference>
<dbReference type="Pfam" id="PF00126">
    <property type="entry name" value="HTH_1"/>
    <property type="match status" value="1"/>
</dbReference>
<comment type="similarity">
    <text evidence="1">Belongs to the LysR transcriptional regulatory family.</text>
</comment>
<dbReference type="PRINTS" id="PR00039">
    <property type="entry name" value="HTHLYSR"/>
</dbReference>
<dbReference type="InterPro" id="IPR036390">
    <property type="entry name" value="WH_DNA-bd_sf"/>
</dbReference>
<dbReference type="AlphaFoldDB" id="A0A158FA25"/>
<dbReference type="PROSITE" id="PS50931">
    <property type="entry name" value="HTH_LYSR"/>
    <property type="match status" value="1"/>
</dbReference>
<comment type="caution">
    <text evidence="6">The sequence shown here is derived from an EMBL/GenBank/DDBJ whole genome shotgun (WGS) entry which is preliminary data.</text>
</comment>
<dbReference type="EMBL" id="FCNW02000002">
    <property type="protein sequence ID" value="SAL16597.1"/>
    <property type="molecule type" value="Genomic_DNA"/>
</dbReference>
<protein>
    <submittedName>
        <fullName evidence="6">LysR family transcriptional regulator</fullName>
    </submittedName>
</protein>
<name>A0A158FA25_9BURK</name>
<dbReference type="Pfam" id="PF03466">
    <property type="entry name" value="LysR_substrate"/>
    <property type="match status" value="1"/>
</dbReference>
<dbReference type="InterPro" id="IPR000847">
    <property type="entry name" value="LysR_HTH_N"/>
</dbReference>
<dbReference type="InterPro" id="IPR036388">
    <property type="entry name" value="WH-like_DNA-bd_sf"/>
</dbReference>
<keyword evidence="2" id="KW-0805">Transcription regulation</keyword>
<dbReference type="PANTHER" id="PTHR30537:SF74">
    <property type="entry name" value="HTH-TYPE TRANSCRIPTIONAL REGULATOR TRPI"/>
    <property type="match status" value="1"/>
</dbReference>
<keyword evidence="7" id="KW-1185">Reference proteome</keyword>
<dbReference type="STRING" id="326474.AWB65_00680"/>
<dbReference type="CDD" id="cd08432">
    <property type="entry name" value="PBP2_GcdR_TrpI_HvrB_AmpR_like"/>
    <property type="match status" value="1"/>
</dbReference>
<dbReference type="Gene3D" id="1.10.10.10">
    <property type="entry name" value="Winged helix-like DNA-binding domain superfamily/Winged helix DNA-binding domain"/>
    <property type="match status" value="1"/>
</dbReference>
<dbReference type="RefSeq" id="WP_087665801.1">
    <property type="nucleotide sequence ID" value="NZ_FCNW02000002.1"/>
</dbReference>
<evidence type="ECO:0000313" key="7">
    <source>
        <dbReference type="Proteomes" id="UP000054977"/>
    </source>
</evidence>
<feature type="domain" description="HTH lysR-type" evidence="5">
    <location>
        <begin position="5"/>
        <end position="62"/>
    </location>
</feature>
<evidence type="ECO:0000256" key="1">
    <source>
        <dbReference type="ARBA" id="ARBA00009437"/>
    </source>
</evidence>
<proteinExistence type="inferred from homology"/>
<accession>A0A158FA25</accession>
<dbReference type="PANTHER" id="PTHR30537">
    <property type="entry name" value="HTH-TYPE TRANSCRIPTIONAL REGULATOR"/>
    <property type="match status" value="1"/>
</dbReference>